<evidence type="ECO:0000259" key="2">
    <source>
        <dbReference type="PROSITE" id="PS50983"/>
    </source>
</evidence>
<dbReference type="InterPro" id="IPR050902">
    <property type="entry name" value="ABC_Transporter_SBP"/>
</dbReference>
<dbReference type="PROSITE" id="PS50983">
    <property type="entry name" value="FE_B12_PBP"/>
    <property type="match status" value="1"/>
</dbReference>
<dbReference type="CDD" id="cd01149">
    <property type="entry name" value="HutB"/>
    <property type="match status" value="1"/>
</dbReference>
<feature type="domain" description="Fe/B12 periplasmic-binding" evidence="2">
    <location>
        <begin position="21"/>
        <end position="276"/>
    </location>
</feature>
<evidence type="ECO:0000256" key="1">
    <source>
        <dbReference type="SAM" id="SignalP"/>
    </source>
</evidence>
<protein>
    <submittedName>
        <fullName evidence="3">ABC transporter substrate-binding protein</fullName>
    </submittedName>
</protein>
<proteinExistence type="predicted"/>
<evidence type="ECO:0000313" key="3">
    <source>
        <dbReference type="EMBL" id="MBV7378009.1"/>
    </source>
</evidence>
<gene>
    <name evidence="3" type="ORF">KJP28_03660</name>
</gene>
<feature type="chain" id="PRO_5047133832" evidence="1">
    <location>
        <begin position="20"/>
        <end position="276"/>
    </location>
</feature>
<dbReference type="RefSeq" id="WP_218390864.1">
    <property type="nucleotide sequence ID" value="NZ_JAHUZE010000001.1"/>
</dbReference>
<dbReference type="Proteomes" id="UP000756530">
    <property type="component" value="Unassembled WGS sequence"/>
</dbReference>
<dbReference type="PANTHER" id="PTHR30535:SF4">
    <property type="entry name" value="HEMIN-BINDING PERIPLASMIC PROTEIN HMUT"/>
    <property type="match status" value="1"/>
</dbReference>
<name>A0ABS6SYG1_9RHOB</name>
<feature type="signal peptide" evidence="1">
    <location>
        <begin position="1"/>
        <end position="19"/>
    </location>
</feature>
<organism evidence="3 4">
    <name type="scientific">Maritimibacter dapengensis</name>
    <dbReference type="NCBI Taxonomy" id="2836868"/>
    <lineage>
        <taxon>Bacteria</taxon>
        <taxon>Pseudomonadati</taxon>
        <taxon>Pseudomonadota</taxon>
        <taxon>Alphaproteobacteria</taxon>
        <taxon>Rhodobacterales</taxon>
        <taxon>Roseobacteraceae</taxon>
        <taxon>Maritimibacter</taxon>
    </lineage>
</organism>
<dbReference type="PANTHER" id="PTHR30535">
    <property type="entry name" value="VITAMIN B12-BINDING PROTEIN"/>
    <property type="match status" value="1"/>
</dbReference>
<dbReference type="Pfam" id="PF01497">
    <property type="entry name" value="Peripla_BP_2"/>
    <property type="match status" value="1"/>
</dbReference>
<keyword evidence="1" id="KW-0732">Signal</keyword>
<reference evidence="3 4" key="1">
    <citation type="submission" date="2021-05" db="EMBL/GenBank/DDBJ databases">
        <title>Culturable bacteria isolated from Daya Bay.</title>
        <authorList>
            <person name="Zheng W."/>
            <person name="Yu S."/>
            <person name="Huang Y."/>
        </authorList>
    </citation>
    <scope>NUCLEOTIDE SEQUENCE [LARGE SCALE GENOMIC DNA]</scope>
    <source>
        <strain evidence="3 4">DP4N28-5</strain>
    </source>
</reference>
<evidence type="ECO:0000313" key="4">
    <source>
        <dbReference type="Proteomes" id="UP000756530"/>
    </source>
</evidence>
<accession>A0ABS6SYG1</accession>
<comment type="caution">
    <text evidence="3">The sequence shown here is derived from an EMBL/GenBank/DDBJ whole genome shotgun (WGS) entry which is preliminary data.</text>
</comment>
<dbReference type="InterPro" id="IPR002491">
    <property type="entry name" value="ABC_transptr_periplasmic_BD"/>
</dbReference>
<keyword evidence="4" id="KW-1185">Reference proteome</keyword>
<dbReference type="EMBL" id="JAHUZE010000001">
    <property type="protein sequence ID" value="MBV7378009.1"/>
    <property type="molecule type" value="Genomic_DNA"/>
</dbReference>
<sequence>MIRSLLLSTLVALPTTALADRVLSIGGSVTEIVYALGEQERLVGRDSTSTFPTEATALPDVGYIRQLSPEGVLSVNPDLIISETGAGPLEAVELLRAADVPFIEVADGYTEEAVLQKIRDVAKALDVTEKGEDLAASVSADLDEAEAVAANVEPLRVLFILSTAGGRITAAGENTSASAIIELAGGMNAIQGVEGYKQVSDEAITVAAPDVILMMDRSGDHAASDDDLFAHPAIAGTPAAQTQSVVRMDGLLLLGFGPRVGEAVRTLAGELSETAG</sequence>